<dbReference type="PANTHER" id="PTHR12029:SF11">
    <property type="entry name" value="METHYLTRANSFERASE TARBP1-RELATED"/>
    <property type="match status" value="1"/>
</dbReference>
<dbReference type="InterPro" id="IPR045330">
    <property type="entry name" value="TRM3/TARBP1"/>
</dbReference>
<dbReference type="GO" id="GO:0030488">
    <property type="term" value="P:tRNA methylation"/>
    <property type="evidence" value="ECO:0007669"/>
    <property type="project" value="TreeGrafter"/>
</dbReference>
<sequence length="149" mass="16946">MMWHLVRSSWILHVSCNKRRVAPIAALLSSVLHSSVFSEENMHVAENAPGPLKWFVENVLEEGKKSPRTIRLAALHLTGLWLSNPRTIKYYIKELKLLSLYGSVAFDEDFEAELSDNFDARAEVSLLAKNPDPELTEVSYPVHKVYLVI</sequence>
<reference evidence="1" key="1">
    <citation type="submission" date="2018-02" db="EMBL/GenBank/DDBJ databases">
        <authorList>
            <person name="Cohen D.B."/>
            <person name="Kent A.D."/>
        </authorList>
    </citation>
    <scope>NUCLEOTIDE SEQUENCE</scope>
</reference>
<accession>A0A2N9FX06</accession>
<gene>
    <name evidence="1" type="ORF">FSB_LOCUS19660</name>
</gene>
<organism evidence="1">
    <name type="scientific">Fagus sylvatica</name>
    <name type="common">Beechnut</name>
    <dbReference type="NCBI Taxonomy" id="28930"/>
    <lineage>
        <taxon>Eukaryota</taxon>
        <taxon>Viridiplantae</taxon>
        <taxon>Streptophyta</taxon>
        <taxon>Embryophyta</taxon>
        <taxon>Tracheophyta</taxon>
        <taxon>Spermatophyta</taxon>
        <taxon>Magnoliopsida</taxon>
        <taxon>eudicotyledons</taxon>
        <taxon>Gunneridae</taxon>
        <taxon>Pentapetalae</taxon>
        <taxon>rosids</taxon>
        <taxon>fabids</taxon>
        <taxon>Fagales</taxon>
        <taxon>Fagaceae</taxon>
        <taxon>Fagus</taxon>
    </lineage>
</organism>
<dbReference type="PANTHER" id="PTHR12029">
    <property type="entry name" value="RNA METHYLTRANSFERASE"/>
    <property type="match status" value="1"/>
</dbReference>
<protein>
    <submittedName>
        <fullName evidence="1">Uncharacterized protein</fullName>
    </submittedName>
</protein>
<proteinExistence type="predicted"/>
<dbReference type="AlphaFoldDB" id="A0A2N9FX06"/>
<dbReference type="GO" id="GO:0016423">
    <property type="term" value="F:tRNA (guanine) methyltransferase activity"/>
    <property type="evidence" value="ECO:0007669"/>
    <property type="project" value="TreeGrafter"/>
</dbReference>
<name>A0A2N9FX06_FAGSY</name>
<evidence type="ECO:0000313" key="1">
    <source>
        <dbReference type="EMBL" id="SPC91778.1"/>
    </source>
</evidence>
<dbReference type="EMBL" id="OIVN01001252">
    <property type="protein sequence ID" value="SPC91778.1"/>
    <property type="molecule type" value="Genomic_DNA"/>
</dbReference>